<comment type="caution">
    <text evidence="1">The sequence shown here is derived from an EMBL/GenBank/DDBJ whole genome shotgun (WGS) entry which is preliminary data.</text>
</comment>
<keyword evidence="2" id="KW-1185">Reference proteome</keyword>
<dbReference type="AlphaFoldDB" id="A0A2P4YSQ7"/>
<dbReference type="Proteomes" id="UP000237271">
    <property type="component" value="Unassembled WGS sequence"/>
</dbReference>
<dbReference type="EMBL" id="NCKW01000271">
    <property type="protein sequence ID" value="POM80826.1"/>
    <property type="molecule type" value="Genomic_DNA"/>
</dbReference>
<evidence type="ECO:0000313" key="1">
    <source>
        <dbReference type="EMBL" id="POM80826.1"/>
    </source>
</evidence>
<dbReference type="OrthoDB" id="74848at2759"/>
<accession>A0A2P4YSQ7</accession>
<organism evidence="1 2">
    <name type="scientific">Phytophthora palmivora</name>
    <dbReference type="NCBI Taxonomy" id="4796"/>
    <lineage>
        <taxon>Eukaryota</taxon>
        <taxon>Sar</taxon>
        <taxon>Stramenopiles</taxon>
        <taxon>Oomycota</taxon>
        <taxon>Peronosporomycetes</taxon>
        <taxon>Peronosporales</taxon>
        <taxon>Peronosporaceae</taxon>
        <taxon>Phytophthora</taxon>
    </lineage>
</organism>
<evidence type="ECO:0000313" key="2">
    <source>
        <dbReference type="Proteomes" id="UP000237271"/>
    </source>
</evidence>
<sequence>MIEAKSDLRDIRPAFGSAAQTTFVAYCALLHRALGDSIAPVVNTALDAFTTLIKIYGPRIEWRETNKPNTRTTRAACRGVLKLARLPNARHPLRK</sequence>
<reference evidence="1 2" key="1">
    <citation type="journal article" date="2017" name="Genome Biol. Evol.">
        <title>Phytophthora megakarya and P. palmivora, closely related causal agents of cacao black pod rot, underwent increases in genome sizes and gene numbers by different mechanisms.</title>
        <authorList>
            <person name="Ali S.S."/>
            <person name="Shao J."/>
            <person name="Lary D.J."/>
            <person name="Kronmiller B."/>
            <person name="Shen D."/>
            <person name="Strem M.D."/>
            <person name="Amoako-Attah I."/>
            <person name="Akrofi A.Y."/>
            <person name="Begoude B.A."/>
            <person name="Ten Hoopen G.M."/>
            <person name="Coulibaly K."/>
            <person name="Kebe B.I."/>
            <person name="Melnick R.L."/>
            <person name="Guiltinan M.J."/>
            <person name="Tyler B.M."/>
            <person name="Meinhardt L.W."/>
            <person name="Bailey B.A."/>
        </authorList>
    </citation>
    <scope>NUCLEOTIDE SEQUENCE [LARGE SCALE GENOMIC DNA]</scope>
    <source>
        <strain evidence="2">sbr112.9</strain>
    </source>
</reference>
<gene>
    <name evidence="1" type="ORF">PHPALM_1290</name>
</gene>
<proteinExistence type="predicted"/>
<name>A0A2P4YSQ7_9STRA</name>
<protein>
    <submittedName>
        <fullName evidence="1">Uncharacterized protein</fullName>
    </submittedName>
</protein>